<evidence type="ECO:0000256" key="7">
    <source>
        <dbReference type="ARBA" id="ARBA00022519"/>
    </source>
</evidence>
<keyword evidence="7 12" id="KW-0997">Cell inner membrane</keyword>
<evidence type="ECO:0000256" key="10">
    <source>
        <dbReference type="ARBA" id="ARBA00022989"/>
    </source>
</evidence>
<organism evidence="13 14">
    <name type="scientific">Aliiroseovarius sediminilitoris</name>
    <dbReference type="NCBI Taxonomy" id="1173584"/>
    <lineage>
        <taxon>Bacteria</taxon>
        <taxon>Pseudomonadati</taxon>
        <taxon>Pseudomonadota</taxon>
        <taxon>Alphaproteobacteria</taxon>
        <taxon>Rhodobacterales</taxon>
        <taxon>Paracoccaceae</taxon>
        <taxon>Aliiroseovarius</taxon>
    </lineage>
</organism>
<dbReference type="GO" id="GO:0017004">
    <property type="term" value="P:cytochrome complex assembly"/>
    <property type="evidence" value="ECO:0007669"/>
    <property type="project" value="UniProtKB-KW"/>
</dbReference>
<comment type="function">
    <text evidence="1 12">Required for the export of heme to the periplasm for the biogenesis of c-type cytochromes.</text>
</comment>
<evidence type="ECO:0000313" key="14">
    <source>
        <dbReference type="Proteomes" id="UP000199650"/>
    </source>
</evidence>
<evidence type="ECO:0000313" key="13">
    <source>
        <dbReference type="EMBL" id="SEW01023.1"/>
    </source>
</evidence>
<evidence type="ECO:0000256" key="11">
    <source>
        <dbReference type="ARBA" id="ARBA00023136"/>
    </source>
</evidence>
<dbReference type="GO" id="GO:0005886">
    <property type="term" value="C:plasma membrane"/>
    <property type="evidence" value="ECO:0007669"/>
    <property type="project" value="UniProtKB-SubCell"/>
</dbReference>
<keyword evidence="10 12" id="KW-1133">Transmembrane helix</keyword>
<dbReference type="RefSeq" id="WP_091428565.1">
    <property type="nucleotide sequence ID" value="NZ_FOJB01000001.1"/>
</dbReference>
<evidence type="ECO:0000256" key="6">
    <source>
        <dbReference type="ARBA" id="ARBA00022475"/>
    </source>
</evidence>
<evidence type="ECO:0000256" key="5">
    <source>
        <dbReference type="ARBA" id="ARBA00022448"/>
    </source>
</evidence>
<evidence type="ECO:0000256" key="3">
    <source>
        <dbReference type="ARBA" id="ARBA00008741"/>
    </source>
</evidence>
<sequence length="55" mass="6262">MLDLGKYAGAILSSWGITLALLIALILVTWRRSHHVKRELEAAEKRALQNDPREH</sequence>
<dbReference type="InterPro" id="IPR007078">
    <property type="entry name" value="Haem_export_protD_CcmD"/>
</dbReference>
<reference evidence="13 14" key="1">
    <citation type="submission" date="2016-10" db="EMBL/GenBank/DDBJ databases">
        <authorList>
            <person name="de Groot N.N."/>
        </authorList>
    </citation>
    <scope>NUCLEOTIDE SEQUENCE [LARGE SCALE GENOMIC DNA]</scope>
    <source>
        <strain evidence="13 14">DSM 29439</strain>
    </source>
</reference>
<evidence type="ECO:0000256" key="9">
    <source>
        <dbReference type="ARBA" id="ARBA00022748"/>
    </source>
</evidence>
<name>A0A1I0NIP3_9RHOB</name>
<keyword evidence="6 12" id="KW-1003">Cell membrane</keyword>
<evidence type="ECO:0000256" key="1">
    <source>
        <dbReference type="ARBA" id="ARBA00002442"/>
    </source>
</evidence>
<comment type="subcellular location">
    <subcellularLocation>
        <location evidence="2 12">Cell inner membrane</location>
        <topology evidence="2 12">Single-pass membrane protein</topology>
    </subcellularLocation>
</comment>
<dbReference type="GO" id="GO:0015886">
    <property type="term" value="P:heme transport"/>
    <property type="evidence" value="ECO:0007669"/>
    <property type="project" value="InterPro"/>
</dbReference>
<keyword evidence="5 12" id="KW-0813">Transport</keyword>
<evidence type="ECO:0000256" key="4">
    <source>
        <dbReference type="ARBA" id="ARBA00016461"/>
    </source>
</evidence>
<keyword evidence="14" id="KW-1185">Reference proteome</keyword>
<keyword evidence="9 12" id="KW-0201">Cytochrome c-type biogenesis</keyword>
<keyword evidence="11 12" id="KW-0472">Membrane</keyword>
<gene>
    <name evidence="13" type="ORF">SAMN05444851_0845</name>
</gene>
<dbReference type="AlphaFoldDB" id="A0A1I0NIP3"/>
<proteinExistence type="inferred from homology"/>
<comment type="similarity">
    <text evidence="3 12">Belongs to the CcmD/CycX/HelD family.</text>
</comment>
<dbReference type="NCBIfam" id="TIGR03141">
    <property type="entry name" value="cytochro_ccmD"/>
    <property type="match status" value="1"/>
</dbReference>
<protein>
    <recommendedName>
        <fullName evidence="4 12">Heme exporter protein D</fullName>
    </recommendedName>
</protein>
<dbReference type="Pfam" id="PF04995">
    <property type="entry name" value="CcmD"/>
    <property type="match status" value="1"/>
</dbReference>
<evidence type="ECO:0000256" key="12">
    <source>
        <dbReference type="RuleBase" id="RU363101"/>
    </source>
</evidence>
<evidence type="ECO:0000256" key="2">
    <source>
        <dbReference type="ARBA" id="ARBA00004377"/>
    </source>
</evidence>
<keyword evidence="8 12" id="KW-0812">Transmembrane</keyword>
<dbReference type="Proteomes" id="UP000199650">
    <property type="component" value="Unassembled WGS sequence"/>
</dbReference>
<feature type="transmembrane region" description="Helical" evidence="12">
    <location>
        <begin position="12"/>
        <end position="30"/>
    </location>
</feature>
<dbReference type="EMBL" id="FOJB01000001">
    <property type="protein sequence ID" value="SEW01023.1"/>
    <property type="molecule type" value="Genomic_DNA"/>
</dbReference>
<accession>A0A1I0NIP3</accession>
<evidence type="ECO:0000256" key="8">
    <source>
        <dbReference type="ARBA" id="ARBA00022692"/>
    </source>
</evidence>